<evidence type="ECO:0000256" key="4">
    <source>
        <dbReference type="ARBA" id="ARBA00022840"/>
    </source>
</evidence>
<evidence type="ECO:0000313" key="8">
    <source>
        <dbReference type="Proteomes" id="UP000306196"/>
    </source>
</evidence>
<organism evidence="7 8">
    <name type="scientific">Phragmitibacter flavus</name>
    <dbReference type="NCBI Taxonomy" id="2576071"/>
    <lineage>
        <taxon>Bacteria</taxon>
        <taxon>Pseudomonadati</taxon>
        <taxon>Verrucomicrobiota</taxon>
        <taxon>Verrucomicrobiia</taxon>
        <taxon>Verrucomicrobiales</taxon>
        <taxon>Verrucomicrobiaceae</taxon>
        <taxon>Phragmitibacter</taxon>
    </lineage>
</organism>
<dbReference type="PANTHER" id="PTHR12131">
    <property type="entry name" value="ATP-DEPENDENT RNA AND DNA HELICASE"/>
    <property type="match status" value="1"/>
</dbReference>
<dbReference type="PROSITE" id="PS51194">
    <property type="entry name" value="HELICASE_CTER"/>
    <property type="match status" value="1"/>
</dbReference>
<dbReference type="InterPro" id="IPR001650">
    <property type="entry name" value="Helicase_C-like"/>
</dbReference>
<proteinExistence type="predicted"/>
<dbReference type="SUPFAM" id="SSF52540">
    <property type="entry name" value="P-loop containing nucleoside triphosphate hydrolases"/>
    <property type="match status" value="1"/>
</dbReference>
<evidence type="ECO:0000256" key="2">
    <source>
        <dbReference type="ARBA" id="ARBA00022801"/>
    </source>
</evidence>
<dbReference type="InterPro" id="IPR050699">
    <property type="entry name" value="RNA-DNA_Helicase"/>
</dbReference>
<keyword evidence="1" id="KW-0547">Nucleotide-binding</keyword>
<feature type="domain" description="Helicase ATP-binding" evidence="5">
    <location>
        <begin position="44"/>
        <end position="200"/>
    </location>
</feature>
<dbReference type="EMBL" id="VAUV01000002">
    <property type="protein sequence ID" value="TLD72284.1"/>
    <property type="molecule type" value="Genomic_DNA"/>
</dbReference>
<dbReference type="InterPro" id="IPR027417">
    <property type="entry name" value="P-loop_NTPase"/>
</dbReference>
<dbReference type="Pfam" id="PF12029">
    <property type="entry name" value="DUF3516"/>
    <property type="match status" value="1"/>
</dbReference>
<evidence type="ECO:0000256" key="3">
    <source>
        <dbReference type="ARBA" id="ARBA00022806"/>
    </source>
</evidence>
<dbReference type="Proteomes" id="UP000306196">
    <property type="component" value="Unassembled WGS sequence"/>
</dbReference>
<dbReference type="GO" id="GO:0005524">
    <property type="term" value="F:ATP binding"/>
    <property type="evidence" value="ECO:0007669"/>
    <property type="project" value="UniProtKB-KW"/>
</dbReference>
<accession>A0A5R8KIZ7</accession>
<keyword evidence="3" id="KW-0347">Helicase</keyword>
<dbReference type="AlphaFoldDB" id="A0A5R8KIZ7"/>
<dbReference type="PANTHER" id="PTHR12131:SF1">
    <property type="entry name" value="ATP-DEPENDENT RNA HELICASE SUPV3L1, MITOCHONDRIAL-RELATED"/>
    <property type="match status" value="1"/>
</dbReference>
<dbReference type="PROSITE" id="PS51192">
    <property type="entry name" value="HELICASE_ATP_BIND_1"/>
    <property type="match status" value="1"/>
</dbReference>
<dbReference type="GO" id="GO:0016787">
    <property type="term" value="F:hydrolase activity"/>
    <property type="evidence" value="ECO:0007669"/>
    <property type="project" value="UniProtKB-KW"/>
</dbReference>
<evidence type="ECO:0000259" key="5">
    <source>
        <dbReference type="PROSITE" id="PS51192"/>
    </source>
</evidence>
<keyword evidence="2" id="KW-0378">Hydrolase</keyword>
<keyword evidence="8" id="KW-1185">Reference proteome</keyword>
<dbReference type="Pfam" id="PF00270">
    <property type="entry name" value="DEAD"/>
    <property type="match status" value="1"/>
</dbReference>
<dbReference type="InterPro" id="IPR011545">
    <property type="entry name" value="DEAD/DEAH_box_helicase_dom"/>
</dbReference>
<keyword evidence="4" id="KW-0067">ATP-binding</keyword>
<dbReference type="Pfam" id="PF00271">
    <property type="entry name" value="Helicase_C"/>
    <property type="match status" value="1"/>
</dbReference>
<evidence type="ECO:0000256" key="1">
    <source>
        <dbReference type="ARBA" id="ARBA00022741"/>
    </source>
</evidence>
<dbReference type="Gene3D" id="3.40.50.300">
    <property type="entry name" value="P-loop containing nucleotide triphosphate hydrolases"/>
    <property type="match status" value="2"/>
</dbReference>
<sequence>MSDHPLLRRLPESPDCSNDELLDRFLDYVMEKKLELYPAQEEAILELFEDKHVILNTPTGSGKSLVATALHFRSLAKKRRSVYTCPIKALVNEKFLALCRDFGPDQVGMATGDATVNRDAPILCCTAEILANYALGNGSEAPFGEVIMDEFHYYSDQERGVAWQVPLLTMSKSRFLLMSATMGSTEFFQKELTRLTGAEAVIVSSRDRPVPLEFSYVESSVDVTLQELIGERKAPVYLVHFTQNDAAQAAQDLMSLNFCSAEEKLSIKEYLVGVKFTSPYGKEVKKYLSHGIGIHHAGLLPKYRVLVEQLAQRGLLKVICGTDTLGVGVNVPIRTVLFTKLSKYGGQKVATLSARDFHQISGRAGRKGFDDVGFVVAQAPEHVIENAKMDAKAAGDPKKLKKMVKKKPPEGFVGWNEETFKKLQGAAPEPLVSRFQVTHGMLLEVLSRDGDGCAAMQQIIRDSHETAAQKKKHRARAWELFRALINRKIIEILPKSEQVKGGRKLRVNVELQQDFSLNYSLSLYLIDTLALIDPASPTYAADILTLCESIMENPDLLLRRQLSKVKDEAMAAMKEEGIPYEERIARLEELEYPKPCRDFIYNTFNAFSEAHPWVGQENIRPKSIAREMFENFRGFADYINDYELHRAEGVLLRHISGVHKILAQTVPDRFKTEPVQEMEAWLAGVLRGTDSSLLDEWERLRDPNWKPDEDEDEKKKDEVVDVTRNKREFTALVRTEIFRFMKGLIGGSPGAALKMVGSVLKEEVLLTALDDYLDGHERICLDNEARNGRHTYVEVAEDVKSWRVCQVLVDPEGLNDWQLEFRVDLVLAREEGKVSLMLQSMAPVHEFKVE</sequence>
<dbReference type="SMART" id="SM00487">
    <property type="entry name" value="DEXDc"/>
    <property type="match status" value="1"/>
</dbReference>
<dbReference type="SMART" id="SM00490">
    <property type="entry name" value="HELICc"/>
    <property type="match status" value="1"/>
</dbReference>
<name>A0A5R8KIZ7_9BACT</name>
<dbReference type="OrthoDB" id="9807155at2"/>
<evidence type="ECO:0000313" key="7">
    <source>
        <dbReference type="EMBL" id="TLD72284.1"/>
    </source>
</evidence>
<dbReference type="InterPro" id="IPR014001">
    <property type="entry name" value="Helicase_ATP-bd"/>
</dbReference>
<evidence type="ECO:0000259" key="6">
    <source>
        <dbReference type="PROSITE" id="PS51194"/>
    </source>
</evidence>
<feature type="domain" description="Helicase C-terminal" evidence="6">
    <location>
        <begin position="252"/>
        <end position="404"/>
    </location>
</feature>
<dbReference type="GO" id="GO:0004386">
    <property type="term" value="F:helicase activity"/>
    <property type="evidence" value="ECO:0007669"/>
    <property type="project" value="UniProtKB-KW"/>
</dbReference>
<protein>
    <submittedName>
        <fullName evidence="7">DUF3516 domain-containing protein</fullName>
    </submittedName>
</protein>
<comment type="caution">
    <text evidence="7">The sequence shown here is derived from an EMBL/GenBank/DDBJ whole genome shotgun (WGS) entry which is preliminary data.</text>
</comment>
<reference evidence="7 8" key="1">
    <citation type="submission" date="2019-05" db="EMBL/GenBank/DDBJ databases">
        <title>Verrucobacter flavum gen. nov., sp. nov. a new member of the family Verrucomicrobiaceae.</title>
        <authorList>
            <person name="Szuroczki S."/>
            <person name="Abbaszade G."/>
            <person name="Szabo A."/>
            <person name="Felfoldi T."/>
            <person name="Schumann P."/>
            <person name="Boka K."/>
            <person name="Keki Z."/>
            <person name="Toumi M."/>
            <person name="Toth E."/>
        </authorList>
    </citation>
    <scope>NUCLEOTIDE SEQUENCE [LARGE SCALE GENOMIC DNA]</scope>
    <source>
        <strain evidence="7 8">MG-N-17</strain>
    </source>
</reference>
<dbReference type="GO" id="GO:0003676">
    <property type="term" value="F:nucleic acid binding"/>
    <property type="evidence" value="ECO:0007669"/>
    <property type="project" value="InterPro"/>
</dbReference>
<dbReference type="RefSeq" id="WP_138084640.1">
    <property type="nucleotide sequence ID" value="NZ_VAUV01000002.1"/>
</dbReference>
<dbReference type="InterPro" id="IPR021904">
    <property type="entry name" value="DUF3516"/>
</dbReference>
<dbReference type="CDD" id="cd17921">
    <property type="entry name" value="DEXHc_Ski2"/>
    <property type="match status" value="1"/>
</dbReference>
<gene>
    <name evidence="7" type="ORF">FEM03_02710</name>
</gene>